<evidence type="ECO:0000313" key="1">
    <source>
        <dbReference type="EMBL" id="AFM02571.1"/>
    </source>
</evidence>
<accession>I4AF36</accession>
<proteinExistence type="predicted"/>
<sequence length="92" mass="10622">MKIIVYLNFKYTATSRIHITHSLKTSESICGLRATAGAEKKTSGRHDENHDQRAITNGRNHAYNFNTPAIKNRIYDTMLEYLKYFGWKGEGR</sequence>
<protein>
    <submittedName>
        <fullName evidence="1">Uncharacterized protein</fullName>
    </submittedName>
</protein>
<dbReference type="Proteomes" id="UP000006054">
    <property type="component" value="Chromosome"/>
</dbReference>
<dbReference type="KEGG" id="fli:Fleli_0061"/>
<dbReference type="AlphaFoldDB" id="I4AF36"/>
<organism evidence="1 2">
    <name type="scientific">Bernardetia litoralis (strain ATCC 23117 / DSM 6794 / NBRC 15988 / NCIMB 1366 / Fx l1 / Sio-4)</name>
    <name type="common">Flexibacter litoralis</name>
    <dbReference type="NCBI Taxonomy" id="880071"/>
    <lineage>
        <taxon>Bacteria</taxon>
        <taxon>Pseudomonadati</taxon>
        <taxon>Bacteroidota</taxon>
        <taxon>Cytophagia</taxon>
        <taxon>Cytophagales</taxon>
        <taxon>Bernardetiaceae</taxon>
        <taxon>Bernardetia</taxon>
    </lineage>
</organism>
<keyword evidence="2" id="KW-1185">Reference proteome</keyword>
<dbReference type="HOGENOM" id="CLU_2408961_0_0_10"/>
<dbReference type="EMBL" id="CP003345">
    <property type="protein sequence ID" value="AFM02571.1"/>
    <property type="molecule type" value="Genomic_DNA"/>
</dbReference>
<name>I4AF36_BERLS</name>
<gene>
    <name evidence="1" type="ordered locus">Fleli_0061</name>
</gene>
<reference evidence="2" key="1">
    <citation type="submission" date="2012-06" db="EMBL/GenBank/DDBJ databases">
        <title>The complete genome of Flexibacter litoralis DSM 6794.</title>
        <authorList>
            <person name="Lucas S."/>
            <person name="Copeland A."/>
            <person name="Lapidus A."/>
            <person name="Glavina del Rio T."/>
            <person name="Dalin E."/>
            <person name="Tice H."/>
            <person name="Bruce D."/>
            <person name="Goodwin L."/>
            <person name="Pitluck S."/>
            <person name="Peters L."/>
            <person name="Ovchinnikova G."/>
            <person name="Lu M."/>
            <person name="Kyrpides N."/>
            <person name="Mavromatis K."/>
            <person name="Ivanova N."/>
            <person name="Brettin T."/>
            <person name="Detter J.C."/>
            <person name="Han C."/>
            <person name="Larimer F."/>
            <person name="Land M."/>
            <person name="Hauser L."/>
            <person name="Markowitz V."/>
            <person name="Cheng J.-F."/>
            <person name="Hugenholtz P."/>
            <person name="Woyke T."/>
            <person name="Wu D."/>
            <person name="Spring S."/>
            <person name="Lang E."/>
            <person name="Kopitz M."/>
            <person name="Brambilla E."/>
            <person name="Klenk H.-P."/>
            <person name="Eisen J.A."/>
        </authorList>
    </citation>
    <scope>NUCLEOTIDE SEQUENCE [LARGE SCALE GENOMIC DNA]</scope>
    <source>
        <strain evidence="2">ATCC 23117 / DSM 6794 / NBRC 15988 / NCIMB 1366 / Sio-4</strain>
    </source>
</reference>
<evidence type="ECO:0000313" key="2">
    <source>
        <dbReference type="Proteomes" id="UP000006054"/>
    </source>
</evidence>